<evidence type="ECO:0000256" key="1">
    <source>
        <dbReference type="SAM" id="MobiDB-lite"/>
    </source>
</evidence>
<evidence type="ECO:0000313" key="3">
    <source>
        <dbReference type="Proteomes" id="UP000324222"/>
    </source>
</evidence>
<keyword evidence="3" id="KW-1185">Reference proteome</keyword>
<sequence length="58" mass="6347">MGAPGKRSYRGSGGGRKGHLGDCKCVIMPHKCMKCSRTLLFLRVDPHGECLSCREVLL</sequence>
<protein>
    <submittedName>
        <fullName evidence="2">Uncharacterized protein</fullName>
    </submittedName>
</protein>
<evidence type="ECO:0000313" key="2">
    <source>
        <dbReference type="EMBL" id="MPC52824.1"/>
    </source>
</evidence>
<dbReference type="AlphaFoldDB" id="A0A5B7G8G8"/>
<gene>
    <name evidence="2" type="ORF">E2C01_046702</name>
</gene>
<reference evidence="2 3" key="1">
    <citation type="submission" date="2019-05" db="EMBL/GenBank/DDBJ databases">
        <title>Another draft genome of Portunus trituberculatus and its Hox gene families provides insights of decapod evolution.</title>
        <authorList>
            <person name="Jeong J.-H."/>
            <person name="Song I."/>
            <person name="Kim S."/>
            <person name="Choi T."/>
            <person name="Kim D."/>
            <person name="Ryu S."/>
            <person name="Kim W."/>
        </authorList>
    </citation>
    <scope>NUCLEOTIDE SEQUENCE [LARGE SCALE GENOMIC DNA]</scope>
    <source>
        <tissue evidence="2">Muscle</tissue>
    </source>
</reference>
<name>A0A5B7G8G8_PORTR</name>
<organism evidence="2 3">
    <name type="scientific">Portunus trituberculatus</name>
    <name type="common">Swimming crab</name>
    <name type="synonym">Neptunus trituberculatus</name>
    <dbReference type="NCBI Taxonomy" id="210409"/>
    <lineage>
        <taxon>Eukaryota</taxon>
        <taxon>Metazoa</taxon>
        <taxon>Ecdysozoa</taxon>
        <taxon>Arthropoda</taxon>
        <taxon>Crustacea</taxon>
        <taxon>Multicrustacea</taxon>
        <taxon>Malacostraca</taxon>
        <taxon>Eumalacostraca</taxon>
        <taxon>Eucarida</taxon>
        <taxon>Decapoda</taxon>
        <taxon>Pleocyemata</taxon>
        <taxon>Brachyura</taxon>
        <taxon>Eubrachyura</taxon>
        <taxon>Portunoidea</taxon>
        <taxon>Portunidae</taxon>
        <taxon>Portuninae</taxon>
        <taxon>Portunus</taxon>
    </lineage>
</organism>
<feature type="region of interest" description="Disordered" evidence="1">
    <location>
        <begin position="1"/>
        <end position="20"/>
    </location>
</feature>
<comment type="caution">
    <text evidence="2">The sequence shown here is derived from an EMBL/GenBank/DDBJ whole genome shotgun (WGS) entry which is preliminary data.</text>
</comment>
<proteinExistence type="predicted"/>
<dbReference type="EMBL" id="VSRR010011174">
    <property type="protein sequence ID" value="MPC52824.1"/>
    <property type="molecule type" value="Genomic_DNA"/>
</dbReference>
<accession>A0A5B7G8G8</accession>
<dbReference type="Proteomes" id="UP000324222">
    <property type="component" value="Unassembled WGS sequence"/>
</dbReference>